<keyword evidence="2" id="KW-1185">Reference proteome</keyword>
<dbReference type="InterPro" id="IPR036412">
    <property type="entry name" value="HAD-like_sf"/>
</dbReference>
<dbReference type="CDD" id="cd07505">
    <property type="entry name" value="HAD_BPGM-like"/>
    <property type="match status" value="1"/>
</dbReference>
<dbReference type="NCBIfam" id="TIGR01509">
    <property type="entry name" value="HAD-SF-IA-v3"/>
    <property type="match status" value="1"/>
</dbReference>
<dbReference type="SUPFAM" id="SSF56784">
    <property type="entry name" value="HAD-like"/>
    <property type="match status" value="1"/>
</dbReference>
<dbReference type="Gene3D" id="1.10.260.80">
    <property type="match status" value="1"/>
</dbReference>
<dbReference type="Gene3D" id="3.40.50.1000">
    <property type="entry name" value="HAD superfamily/HAD-like"/>
    <property type="match status" value="1"/>
</dbReference>
<dbReference type="Pfam" id="PF00702">
    <property type="entry name" value="Hydrolase"/>
    <property type="match status" value="1"/>
</dbReference>
<dbReference type="SFLD" id="SFLDS00003">
    <property type="entry name" value="Haloacid_Dehalogenase"/>
    <property type="match status" value="1"/>
</dbReference>
<name>A0ABY1JEC2_9BACT</name>
<dbReference type="InterPro" id="IPR050155">
    <property type="entry name" value="HAD-like_hydrolase_sf"/>
</dbReference>
<organism evidence="1 2">
    <name type="scientific">Acetomicrobium flavidum</name>
    <dbReference type="NCBI Taxonomy" id="49896"/>
    <lineage>
        <taxon>Bacteria</taxon>
        <taxon>Thermotogati</taxon>
        <taxon>Synergistota</taxon>
        <taxon>Synergistia</taxon>
        <taxon>Synergistales</taxon>
        <taxon>Acetomicrobiaceae</taxon>
        <taxon>Acetomicrobium</taxon>
    </lineage>
</organism>
<sequence length="326" mass="37196">MFNLDGPYWHPVNKSAFILDWDGVLAETDLDFSPIYERFFDGKRVMILEEASKLPEARRELIYKAIYDIEMEGAKRARPVNGSLELISWLESHNIPWAIVSRNTRQCVELAAKVASIKLPSVVITRDDGLLKPDPRVFLKASEMLGKTPFECVAVGDFLYDIVGARRASMRAILVRRANEPWREWADIACNEVFELVDILKNPLPLVPWEYQPVVKQRGLRWLEKAFSLTVRLPKEDFFETIVRLASWGIGGFSVPDGKLEADLWRRSPLLEPKFLWEPLDKAVEGFLKARFPLACVIKDDEAKNILVLSGNPGQDLTLVEEQISS</sequence>
<evidence type="ECO:0000313" key="2">
    <source>
        <dbReference type="Proteomes" id="UP000185093"/>
    </source>
</evidence>
<dbReference type="PANTHER" id="PTHR43434:SF1">
    <property type="entry name" value="PHOSPHOGLYCOLATE PHOSPHATASE"/>
    <property type="match status" value="1"/>
</dbReference>
<dbReference type="InterPro" id="IPR006439">
    <property type="entry name" value="HAD-SF_hydro_IA"/>
</dbReference>
<dbReference type="PANTHER" id="PTHR43434">
    <property type="entry name" value="PHOSPHOGLYCOLATE PHOSPHATASE"/>
    <property type="match status" value="1"/>
</dbReference>
<gene>
    <name evidence="1" type="ORF">SAMN05444368_1509</name>
</gene>
<dbReference type="InterPro" id="IPR023214">
    <property type="entry name" value="HAD_sf"/>
</dbReference>
<accession>A0ABY1JEC2</accession>
<dbReference type="NCBIfam" id="TIGR01549">
    <property type="entry name" value="HAD-SF-IA-v1"/>
    <property type="match status" value="1"/>
</dbReference>
<protein>
    <submittedName>
        <fullName evidence="1">Haloacid dehalogenase superfamily, subfamily IA, variant 3 with third motif having DD or ED/haloacid dehalogenase superfamily, subfamily IA, variant 1 with third motif having Dx(3-4)D or Dx(3-4)E</fullName>
    </submittedName>
</protein>
<dbReference type="EMBL" id="FSQZ01000001">
    <property type="protein sequence ID" value="SIN72282.1"/>
    <property type="molecule type" value="Genomic_DNA"/>
</dbReference>
<dbReference type="SFLD" id="SFLDG01129">
    <property type="entry name" value="C1.5:_HAD__Beta-PGM__Phosphata"/>
    <property type="match status" value="1"/>
</dbReference>
<comment type="caution">
    <text evidence="1">The sequence shown here is derived from an EMBL/GenBank/DDBJ whole genome shotgun (WGS) entry which is preliminary data.</text>
</comment>
<evidence type="ECO:0000313" key="1">
    <source>
        <dbReference type="EMBL" id="SIN72282.1"/>
    </source>
</evidence>
<proteinExistence type="predicted"/>
<dbReference type="Proteomes" id="UP000185093">
    <property type="component" value="Unassembled WGS sequence"/>
</dbReference>
<reference evidence="1 2" key="1">
    <citation type="submission" date="2016-11" db="EMBL/GenBank/DDBJ databases">
        <authorList>
            <person name="Varghese N."/>
            <person name="Submissions S."/>
        </authorList>
    </citation>
    <scope>NUCLEOTIDE SEQUENCE [LARGE SCALE GENOMIC DNA]</scope>
    <source>
        <strain evidence="1 2">DSM 20664</strain>
    </source>
</reference>